<evidence type="ECO:0000256" key="2">
    <source>
        <dbReference type="ARBA" id="ARBA00022741"/>
    </source>
</evidence>
<proteinExistence type="inferred from homology"/>
<evidence type="ECO:0000256" key="3">
    <source>
        <dbReference type="ARBA" id="ARBA00022777"/>
    </source>
</evidence>
<dbReference type="Gene3D" id="3.40.50.300">
    <property type="entry name" value="P-loop containing nucleotide triphosphate hydrolases"/>
    <property type="match status" value="2"/>
</dbReference>
<reference evidence="6" key="2">
    <citation type="submission" date="2025-09" db="UniProtKB">
        <authorList>
            <consortium name="Ensembl"/>
        </authorList>
    </citation>
    <scope>IDENTIFICATION</scope>
</reference>
<dbReference type="InterPro" id="IPR033690">
    <property type="entry name" value="Adenylat_kinase_CS"/>
</dbReference>
<feature type="signal peptide" evidence="5">
    <location>
        <begin position="1"/>
        <end position="19"/>
    </location>
</feature>
<dbReference type="InterPro" id="IPR027417">
    <property type="entry name" value="P-loop_NTPase"/>
</dbReference>
<dbReference type="SUPFAM" id="SSF52540">
    <property type="entry name" value="P-loop containing nucleoside triphosphate hydrolases"/>
    <property type="match status" value="2"/>
</dbReference>
<dbReference type="GO" id="GO:0005524">
    <property type="term" value="F:ATP binding"/>
    <property type="evidence" value="ECO:0007669"/>
    <property type="project" value="UniProtKB-KW"/>
</dbReference>
<dbReference type="GO" id="GO:0004550">
    <property type="term" value="F:nucleoside diphosphate kinase activity"/>
    <property type="evidence" value="ECO:0007669"/>
    <property type="project" value="UniProtKB-EC"/>
</dbReference>
<dbReference type="Proteomes" id="UP000694543">
    <property type="component" value="Unplaced"/>
</dbReference>
<dbReference type="HAMAP" id="MF_00235">
    <property type="entry name" value="Adenylate_kinase_Adk"/>
    <property type="match status" value="1"/>
</dbReference>
<sequence length="548" mass="62070">MNSSLAKIYILSLLNGLMCYKPDDPIEYLESCLQKVKELGGSEKVKWDTFVSPEKKTLPPLNGGQSRRSFFRNVMPDNSNFPYRRYDRLPPIQQFSIESDTDLSETAELIEEYDVFDPARPRPKIILVIGGPGSGKGTQSLKIAERYGFNYISVGELLRKKIHSTSSNRKWSLIAKIITTGELAPQETTITEIKQRLMQIPDEEGIVIDGFPRDVAQAISFEDQICTPDLVVFLACSNQRLKERLLKRAEQQGRPDDNLKATQRRLMNFKQNAVPLVKYFQEKGLIVTFDADRDEEEVFSDISSAVDNKLFANKEDAAGTNELDCSLIMDSGDTAYTEFDFEDQVILYIYDLFLDNFLDYEDVYSSVILDILPHKGGPGSGKSSQCEQLAKKYGFTHLSTADLLQNELSSLSERSKFIKDIMECGEPVPGDIVLELLKEAMITSLGDTKGFLIDGYPRELKEAEEFESKIGEPKLVFCLDCSAESMNSRSLMRNQTSQHFDNAETIKEGIEGYYQAAKPLTAYYERKTQLYKYPNNKHAINLCTHILT</sequence>
<keyword evidence="3 4" id="KW-0418">Kinase</keyword>
<dbReference type="PROSITE" id="PS00113">
    <property type="entry name" value="ADENYLATE_KINASE"/>
    <property type="match status" value="1"/>
</dbReference>
<dbReference type="InterPro" id="IPR000850">
    <property type="entry name" value="Adenylat/UMP-CMP_kin"/>
</dbReference>
<dbReference type="GO" id="GO:0005737">
    <property type="term" value="C:cytoplasm"/>
    <property type="evidence" value="ECO:0007669"/>
    <property type="project" value="UniProtKB-SubCell"/>
</dbReference>
<keyword evidence="7" id="KW-1185">Reference proteome</keyword>
<evidence type="ECO:0000313" key="6">
    <source>
        <dbReference type="Ensembl" id="ENSCPIP00010017892.1"/>
    </source>
</evidence>
<organism evidence="6 7">
    <name type="scientific">Chrysolophus pictus</name>
    <name type="common">Golden pheasant</name>
    <name type="synonym">Phasianus pictus</name>
    <dbReference type="NCBI Taxonomy" id="9089"/>
    <lineage>
        <taxon>Eukaryota</taxon>
        <taxon>Metazoa</taxon>
        <taxon>Chordata</taxon>
        <taxon>Craniata</taxon>
        <taxon>Vertebrata</taxon>
        <taxon>Euteleostomi</taxon>
        <taxon>Archelosauria</taxon>
        <taxon>Archosauria</taxon>
        <taxon>Dinosauria</taxon>
        <taxon>Saurischia</taxon>
        <taxon>Theropoda</taxon>
        <taxon>Coelurosauria</taxon>
        <taxon>Aves</taxon>
        <taxon>Neognathae</taxon>
        <taxon>Galloanserae</taxon>
        <taxon>Galliformes</taxon>
        <taxon>Phasianidae</taxon>
        <taxon>Phasianinae</taxon>
        <taxon>Chrysolophus</taxon>
    </lineage>
</organism>
<dbReference type="CDD" id="cd01428">
    <property type="entry name" value="ADK"/>
    <property type="match status" value="2"/>
</dbReference>
<name>A0A8C3LZY4_CHRPC</name>
<dbReference type="PANTHER" id="PTHR23359">
    <property type="entry name" value="NUCLEOTIDE KINASE"/>
    <property type="match status" value="1"/>
</dbReference>
<dbReference type="AlphaFoldDB" id="A0A8C3LZY4"/>
<feature type="chain" id="PRO_5045742629" evidence="5">
    <location>
        <begin position="20"/>
        <end position="548"/>
    </location>
</feature>
<keyword evidence="5" id="KW-0732">Signal</keyword>
<evidence type="ECO:0000313" key="7">
    <source>
        <dbReference type="Proteomes" id="UP000694543"/>
    </source>
</evidence>
<dbReference type="Pfam" id="PF00406">
    <property type="entry name" value="ADK"/>
    <property type="match status" value="2"/>
</dbReference>
<protein>
    <submittedName>
        <fullName evidence="6">Adenylate kinase 5</fullName>
    </submittedName>
</protein>
<reference evidence="6" key="1">
    <citation type="submission" date="2025-08" db="UniProtKB">
        <authorList>
            <consortium name="Ensembl"/>
        </authorList>
    </citation>
    <scope>IDENTIFICATION</scope>
</reference>
<dbReference type="PRINTS" id="PR00094">
    <property type="entry name" value="ADENYLTKNASE"/>
</dbReference>
<dbReference type="GO" id="GO:0004017">
    <property type="term" value="F:AMP kinase activity"/>
    <property type="evidence" value="ECO:0007669"/>
    <property type="project" value="UniProtKB-EC"/>
</dbReference>
<evidence type="ECO:0000256" key="5">
    <source>
        <dbReference type="SAM" id="SignalP"/>
    </source>
</evidence>
<comment type="similarity">
    <text evidence="4">Belongs to the adenylate kinase family.</text>
</comment>
<keyword evidence="1 4" id="KW-0808">Transferase</keyword>
<keyword evidence="2" id="KW-0547">Nucleotide-binding</keyword>
<accession>A0A8C3LZY4</accession>
<dbReference type="Ensembl" id="ENSCPIT00010021278.1">
    <property type="protein sequence ID" value="ENSCPIP00010017892.1"/>
    <property type="gene ID" value="ENSCPIG00010014288.1"/>
</dbReference>
<evidence type="ECO:0000256" key="1">
    <source>
        <dbReference type="ARBA" id="ARBA00022679"/>
    </source>
</evidence>
<evidence type="ECO:0000256" key="4">
    <source>
        <dbReference type="RuleBase" id="RU003330"/>
    </source>
</evidence>